<evidence type="ECO:0000313" key="2">
    <source>
        <dbReference type="Proteomes" id="UP000326169"/>
    </source>
</evidence>
<comment type="caution">
    <text evidence="1">The sequence shown here is derived from an EMBL/GenBank/DDBJ whole genome shotgun (WGS) entry which is preliminary data.</text>
</comment>
<accession>A0A5M3T4E9</accession>
<name>A0A5M3T4E9_LIMPL</name>
<proteinExistence type="predicted"/>
<dbReference type="Proteomes" id="UP000326169">
    <property type="component" value="Unassembled WGS sequence"/>
</dbReference>
<dbReference type="GeneID" id="301681701"/>
<evidence type="ECO:0008006" key="3">
    <source>
        <dbReference type="Google" id="ProtNLM"/>
    </source>
</evidence>
<reference evidence="1 2" key="1">
    <citation type="journal article" date="2019" name="J Genomics">
        <title>The Draft Genome of a Hydrogen-producing Cyanobacterium, Arthrospira platensis NIES-46.</title>
        <authorList>
            <person name="Suzuki S."/>
            <person name="Yamaguchi H."/>
            <person name="Kawachi M."/>
        </authorList>
    </citation>
    <scope>NUCLEOTIDE SEQUENCE [LARGE SCALE GENOMIC DNA]</scope>
    <source>
        <strain evidence="1 2">NIES-46</strain>
    </source>
</reference>
<dbReference type="EMBL" id="BIMW01000035">
    <property type="protein sequence ID" value="GCE92731.1"/>
    <property type="molecule type" value="Genomic_DNA"/>
</dbReference>
<sequence>MSELLKPVEWVGSSLEDLKEFPEEVRQGVGYALYLAQCGEKHPSAKPLKGFNGAGVLEVVEDFDGDTYRAVYTFKLAGVVYVLHAFQKKSKKAIATPKQDIELIEARLKRAKEHYERKLHQSVGKI</sequence>
<protein>
    <recommendedName>
        <fullName evidence="3">Addiction module toxin RelE</fullName>
    </recommendedName>
</protein>
<dbReference type="RefSeq" id="WP_006618650.1">
    <property type="nucleotide sequence ID" value="NZ_BIMW01000035.1"/>
</dbReference>
<organism evidence="1 2">
    <name type="scientific">Limnospira platensis NIES-46</name>
    <dbReference type="NCBI Taxonomy" id="1236695"/>
    <lineage>
        <taxon>Bacteria</taxon>
        <taxon>Bacillati</taxon>
        <taxon>Cyanobacteriota</taxon>
        <taxon>Cyanophyceae</taxon>
        <taxon>Oscillatoriophycideae</taxon>
        <taxon>Oscillatoriales</taxon>
        <taxon>Sirenicapillariaceae</taxon>
        <taxon>Limnospira</taxon>
    </lineage>
</organism>
<dbReference type="Pfam" id="PF05973">
    <property type="entry name" value="Gp49"/>
    <property type="match status" value="1"/>
</dbReference>
<dbReference type="InterPro" id="IPR009241">
    <property type="entry name" value="HigB-like"/>
</dbReference>
<evidence type="ECO:0000313" key="1">
    <source>
        <dbReference type="EMBL" id="GCE92731.1"/>
    </source>
</evidence>
<gene>
    <name evidence="1" type="ORF">NIES46_07720</name>
</gene>
<keyword evidence="2" id="KW-1185">Reference proteome</keyword>